<organism evidence="5 6">
    <name type="scientific">Pseudosporangium ferrugineum</name>
    <dbReference type="NCBI Taxonomy" id="439699"/>
    <lineage>
        <taxon>Bacteria</taxon>
        <taxon>Bacillati</taxon>
        <taxon>Actinomycetota</taxon>
        <taxon>Actinomycetes</taxon>
        <taxon>Micromonosporales</taxon>
        <taxon>Micromonosporaceae</taxon>
        <taxon>Pseudosporangium</taxon>
    </lineage>
</organism>
<name>A0A2T0S4M1_9ACTN</name>
<evidence type="ECO:0000256" key="3">
    <source>
        <dbReference type="ARBA" id="ARBA00022840"/>
    </source>
</evidence>
<dbReference type="AlphaFoldDB" id="A0A2T0S4M1"/>
<sequence length="290" mass="29355">MSGLVLDRIGVRFGGLVALDGVSLRVAPGRTVGVIGPNGAGKTTLFNVVCGFVSPTGGSLTLDGRPLRPRPHRLTRLGIARTLQGVGLFSGLTVLENVLVAAPATPGERAATHGVTAAAPGETAATPGKEVAPHGVTAAAPGETAATPGEEVAPHGVTAAAPGGKAGGRDRAMAALERCGVAERAGDLPGMLPYALRKRVALARALVSDPRILLLDEPAGGLSAREIDELRELIAGLSCAVLLVEHHMDLVMSVCDEILVLDFGRPVAHGTPDEIRADEAVADAYLGAAG</sequence>
<keyword evidence="6" id="KW-1185">Reference proteome</keyword>
<dbReference type="Gene3D" id="3.40.50.300">
    <property type="entry name" value="P-loop containing nucleotide triphosphate hydrolases"/>
    <property type="match status" value="1"/>
</dbReference>
<dbReference type="Pfam" id="PF00005">
    <property type="entry name" value="ABC_tran"/>
    <property type="match status" value="1"/>
</dbReference>
<evidence type="ECO:0000313" key="6">
    <source>
        <dbReference type="Proteomes" id="UP000239209"/>
    </source>
</evidence>
<reference evidence="5 6" key="1">
    <citation type="submission" date="2018-03" db="EMBL/GenBank/DDBJ databases">
        <title>Genomic Encyclopedia of Archaeal and Bacterial Type Strains, Phase II (KMG-II): from individual species to whole genera.</title>
        <authorList>
            <person name="Goeker M."/>
        </authorList>
    </citation>
    <scope>NUCLEOTIDE SEQUENCE [LARGE SCALE GENOMIC DNA]</scope>
    <source>
        <strain evidence="5 6">DSM 45348</strain>
    </source>
</reference>
<dbReference type="InterPro" id="IPR032823">
    <property type="entry name" value="BCA_ABC_TP_C"/>
</dbReference>
<gene>
    <name evidence="5" type="ORF">CLV70_10835</name>
</gene>
<dbReference type="InterPro" id="IPR003439">
    <property type="entry name" value="ABC_transporter-like_ATP-bd"/>
</dbReference>
<evidence type="ECO:0000256" key="1">
    <source>
        <dbReference type="ARBA" id="ARBA00022448"/>
    </source>
</evidence>
<keyword evidence="2" id="KW-0547">Nucleotide-binding</keyword>
<dbReference type="InterPro" id="IPR051120">
    <property type="entry name" value="ABC_AA/LPS_Transport"/>
</dbReference>
<protein>
    <submittedName>
        <fullName evidence="5">Amino acid/amide ABC transporter ATP-binding protein 1 (HAAT family)</fullName>
    </submittedName>
</protein>
<dbReference type="Pfam" id="PF12399">
    <property type="entry name" value="BCA_ABC_TP_C"/>
    <property type="match status" value="1"/>
</dbReference>
<dbReference type="InterPro" id="IPR027417">
    <property type="entry name" value="P-loop_NTPase"/>
</dbReference>
<dbReference type="PANTHER" id="PTHR45772:SF9">
    <property type="entry name" value="CONSERVED COMPONENT OF ABC TRANSPORTER FOR NATURAL AMINO ACIDS"/>
    <property type="match status" value="1"/>
</dbReference>
<proteinExistence type="predicted"/>
<dbReference type="GO" id="GO:0016887">
    <property type="term" value="F:ATP hydrolysis activity"/>
    <property type="evidence" value="ECO:0007669"/>
    <property type="project" value="InterPro"/>
</dbReference>
<evidence type="ECO:0000313" key="5">
    <source>
        <dbReference type="EMBL" id="PRY28243.1"/>
    </source>
</evidence>
<keyword evidence="3 5" id="KW-0067">ATP-binding</keyword>
<dbReference type="PANTHER" id="PTHR45772">
    <property type="entry name" value="CONSERVED COMPONENT OF ABC TRANSPORTER FOR NATURAL AMINO ACIDS-RELATED"/>
    <property type="match status" value="1"/>
</dbReference>
<dbReference type="EMBL" id="PVZG01000008">
    <property type="protein sequence ID" value="PRY28243.1"/>
    <property type="molecule type" value="Genomic_DNA"/>
</dbReference>
<feature type="domain" description="ABC transporter" evidence="4">
    <location>
        <begin position="4"/>
        <end position="288"/>
    </location>
</feature>
<dbReference type="GO" id="GO:0005886">
    <property type="term" value="C:plasma membrane"/>
    <property type="evidence" value="ECO:0007669"/>
    <property type="project" value="TreeGrafter"/>
</dbReference>
<dbReference type="PROSITE" id="PS50893">
    <property type="entry name" value="ABC_TRANSPORTER_2"/>
    <property type="match status" value="1"/>
</dbReference>
<comment type="caution">
    <text evidence="5">The sequence shown here is derived from an EMBL/GenBank/DDBJ whole genome shotgun (WGS) entry which is preliminary data.</text>
</comment>
<dbReference type="OrthoDB" id="9805514at2"/>
<dbReference type="SUPFAM" id="SSF52540">
    <property type="entry name" value="P-loop containing nucleoside triphosphate hydrolases"/>
    <property type="match status" value="1"/>
</dbReference>
<dbReference type="RefSeq" id="WP_106127940.1">
    <property type="nucleotide sequence ID" value="NZ_PVZG01000008.1"/>
</dbReference>
<dbReference type="Proteomes" id="UP000239209">
    <property type="component" value="Unassembled WGS sequence"/>
</dbReference>
<dbReference type="InterPro" id="IPR003593">
    <property type="entry name" value="AAA+_ATPase"/>
</dbReference>
<accession>A0A2T0S4M1</accession>
<evidence type="ECO:0000256" key="2">
    <source>
        <dbReference type="ARBA" id="ARBA00022741"/>
    </source>
</evidence>
<dbReference type="GO" id="GO:0005524">
    <property type="term" value="F:ATP binding"/>
    <property type="evidence" value="ECO:0007669"/>
    <property type="project" value="UniProtKB-KW"/>
</dbReference>
<dbReference type="CDD" id="cd03219">
    <property type="entry name" value="ABC_Mj1267_LivG_branched"/>
    <property type="match status" value="1"/>
</dbReference>
<evidence type="ECO:0000259" key="4">
    <source>
        <dbReference type="PROSITE" id="PS50893"/>
    </source>
</evidence>
<keyword evidence="1" id="KW-0813">Transport</keyword>
<dbReference type="SMART" id="SM00382">
    <property type="entry name" value="AAA"/>
    <property type="match status" value="1"/>
</dbReference>